<dbReference type="GO" id="GO:0031267">
    <property type="term" value="F:small GTPase binding"/>
    <property type="evidence" value="ECO:0007669"/>
    <property type="project" value="InterPro"/>
</dbReference>
<dbReference type="SUPFAM" id="SSF48371">
    <property type="entry name" value="ARM repeat"/>
    <property type="match status" value="1"/>
</dbReference>
<dbReference type="InterPro" id="IPR011989">
    <property type="entry name" value="ARM-like"/>
</dbReference>
<dbReference type="AlphaFoldDB" id="A0AAV9NCG1"/>
<protein>
    <recommendedName>
        <fullName evidence="5">Importin N-terminal domain-containing protein</fullName>
    </recommendedName>
</protein>
<name>A0AAV9NCG1_9EURO</name>
<dbReference type="InterPro" id="IPR040520">
    <property type="entry name" value="Importin_rep_3"/>
</dbReference>
<feature type="domain" description="Importin N-terminal" evidence="5">
    <location>
        <begin position="24"/>
        <end position="88"/>
    </location>
</feature>
<organism evidence="6 7">
    <name type="scientific">Exophiala bonariae</name>
    <dbReference type="NCBI Taxonomy" id="1690606"/>
    <lineage>
        <taxon>Eukaryota</taxon>
        <taxon>Fungi</taxon>
        <taxon>Dikarya</taxon>
        <taxon>Ascomycota</taxon>
        <taxon>Pezizomycotina</taxon>
        <taxon>Eurotiomycetes</taxon>
        <taxon>Chaetothyriomycetidae</taxon>
        <taxon>Chaetothyriales</taxon>
        <taxon>Herpotrichiellaceae</taxon>
        <taxon>Exophiala</taxon>
    </lineage>
</organism>
<keyword evidence="7" id="KW-1185">Reference proteome</keyword>
<sequence length="1022" mass="113132">MEQLIAELYHPSNQSSPERVNALQRQIQQIQRQKSAWQLGLDLLSHDEAVVRFYGALTLTIKINADWESDGISQDQQMKAYLLEALITHYVQLVTLPDANFVLQKLCSTLVTLFLRSESAWIYPARHVLACLLSGRYVSQDDLPDISRLLEAANSCSVSQLKGMIMILTTLAEDTTSSATNNKEEGGISERLAMNSIDAWAIYDYCITNLLAALEATRPQVIQNNSVSAFSSDDSIELIKLVAKGIPFWASVSRSSRNSLEKERRMRVEAASTRCIGLIMKAFEVDELVSAVLQMLISLYQSSAKLLQDAVPGFPLNITSSDRAQRLVGSLVQGDFEPEGILYVDFLDSVIGDIDTTNPEYLLDERYRVVLQSVLKLLRCEGVPGIDDLVCQIALENVNEMLEGFTDWEEDQAAQGLLQSITIDACQAALVKVRLPLEQMSSQTQDWDADERAKFQDFRYDVQDYFQSAFALLGNALIEEIVKTVLVPQQPPDWSNFEAGIFSLTAFSDTMSGEPEIYDELITTVLNSPGWVSILESSQDIPDRARQTGIRFITENVVYLQRHPDRLISMLSFLFSSLHLHASSVSASRAIYHLCDSHRGVLAEGLPQFMAALGSISDSGEAERHRIYAAVAAIIQALPQEESKIAPLLDLLAAASDPLTNLQISPGNWEETLRICTDLMQSLASIGKGLRAPSDTPVELDGSAHEQPSFWLDGPGQTIQANVLARYGSVMHAVNEHADSMFVEACCDFIRSGFTEEHPSPFKFRDEIGLNLVVSLINVSNPNIDSTMACASSFIASVDQGANEECINGVLHPIASNQQAILAEFRRSEVMLSSTFSSSSLEFQARLMTKWGIVWYSRPDVEETLGTAIELSLVLLANPDTLPRRSAASFLATFADMSAQDGALGPEVQVKIQRAIHKYGPRILGLVLRLIGGECARSELESITETLKRFIQKQGIVTKQVLRNAVEEDQGILSEKALKATTIDQRKRFLAQLESLRGSRKTNDIVKEFWIACRGSGFSYIV</sequence>
<evidence type="ECO:0000256" key="4">
    <source>
        <dbReference type="ARBA" id="ARBA00023242"/>
    </source>
</evidence>
<dbReference type="Pfam" id="PF18806">
    <property type="entry name" value="Importin_rep_3"/>
    <property type="match status" value="1"/>
</dbReference>
<dbReference type="GO" id="GO:0005634">
    <property type="term" value="C:nucleus"/>
    <property type="evidence" value="ECO:0007669"/>
    <property type="project" value="UniProtKB-SubCell"/>
</dbReference>
<dbReference type="GeneID" id="89970887"/>
<accession>A0AAV9NCG1</accession>
<keyword evidence="3" id="KW-0813">Transport</keyword>
<comment type="caution">
    <text evidence="6">The sequence shown here is derived from an EMBL/GenBank/DDBJ whole genome shotgun (WGS) entry which is preliminary data.</text>
</comment>
<evidence type="ECO:0000256" key="2">
    <source>
        <dbReference type="ARBA" id="ARBA00007991"/>
    </source>
</evidence>
<dbReference type="Gene3D" id="1.25.10.10">
    <property type="entry name" value="Leucine-rich Repeat Variant"/>
    <property type="match status" value="1"/>
</dbReference>
<evidence type="ECO:0000259" key="5">
    <source>
        <dbReference type="Pfam" id="PF03810"/>
    </source>
</evidence>
<proteinExistence type="inferred from homology"/>
<dbReference type="PANTHER" id="PTHR12363:SF33">
    <property type="entry name" value="IMPORTIN-13"/>
    <property type="match status" value="1"/>
</dbReference>
<dbReference type="GO" id="GO:0005737">
    <property type="term" value="C:cytoplasm"/>
    <property type="evidence" value="ECO:0007669"/>
    <property type="project" value="TreeGrafter"/>
</dbReference>
<evidence type="ECO:0000313" key="6">
    <source>
        <dbReference type="EMBL" id="KAK5051885.1"/>
    </source>
</evidence>
<comment type="subcellular location">
    <subcellularLocation>
        <location evidence="1">Nucleus</location>
    </subcellularLocation>
</comment>
<keyword evidence="4" id="KW-0539">Nucleus</keyword>
<dbReference type="InterPro" id="IPR001494">
    <property type="entry name" value="Importin-beta_N"/>
</dbReference>
<dbReference type="GO" id="GO:0006606">
    <property type="term" value="P:protein import into nucleus"/>
    <property type="evidence" value="ECO:0007669"/>
    <property type="project" value="TreeGrafter"/>
</dbReference>
<evidence type="ECO:0000256" key="1">
    <source>
        <dbReference type="ARBA" id="ARBA00004123"/>
    </source>
</evidence>
<dbReference type="Pfam" id="PF03810">
    <property type="entry name" value="IBN_N"/>
    <property type="match status" value="1"/>
</dbReference>
<dbReference type="InterPro" id="IPR016024">
    <property type="entry name" value="ARM-type_fold"/>
</dbReference>
<evidence type="ECO:0000256" key="3">
    <source>
        <dbReference type="ARBA" id="ARBA00022448"/>
    </source>
</evidence>
<gene>
    <name evidence="6" type="ORF">LTR84_002688</name>
</gene>
<dbReference type="EMBL" id="JAVRRD010000014">
    <property type="protein sequence ID" value="KAK5051885.1"/>
    <property type="molecule type" value="Genomic_DNA"/>
</dbReference>
<dbReference type="PANTHER" id="PTHR12363">
    <property type="entry name" value="TRANSPORTIN 3 AND IMPORTIN 13"/>
    <property type="match status" value="1"/>
</dbReference>
<evidence type="ECO:0000313" key="7">
    <source>
        <dbReference type="Proteomes" id="UP001358417"/>
    </source>
</evidence>
<dbReference type="Proteomes" id="UP001358417">
    <property type="component" value="Unassembled WGS sequence"/>
</dbReference>
<dbReference type="RefSeq" id="XP_064705899.1">
    <property type="nucleotide sequence ID" value="XM_064846289.1"/>
</dbReference>
<dbReference type="InterPro" id="IPR051345">
    <property type="entry name" value="Importin_beta-like_NTR"/>
</dbReference>
<reference evidence="6 7" key="1">
    <citation type="submission" date="2023-08" db="EMBL/GenBank/DDBJ databases">
        <title>Black Yeasts Isolated from many extreme environments.</title>
        <authorList>
            <person name="Coleine C."/>
            <person name="Stajich J.E."/>
            <person name="Selbmann L."/>
        </authorList>
    </citation>
    <scope>NUCLEOTIDE SEQUENCE [LARGE SCALE GENOMIC DNA]</scope>
    <source>
        <strain evidence="6 7">CCFEE 5792</strain>
    </source>
</reference>
<comment type="similarity">
    <text evidence="2">Belongs to the importin beta family.</text>
</comment>